<feature type="compositionally biased region" description="Acidic residues" evidence="1">
    <location>
        <begin position="491"/>
        <end position="533"/>
    </location>
</feature>
<sequence>MDASMIAELQAGLAQRDALITQLLNRVSAMELNNASKAPEGSKKKSTSAGAAQSGSGETSKKKMSNKAGKKKATTTPTPTSKAVPKPPTNLGSATKTPVKQRARSATPASASKKSPLQMVKQDHPEGFEHTKEAFYVHIKVLWGLIKKRAVPNTPSPEQLATFYQRFSSTEQIQSAVTGGPNLVALEMINTLKEAREKRMKLGKHIVNISDFHIQYIHTSLSQLGLFAWNPNLNEQADSLYNEAHKICAIRSFRQMVAGGAYQYMNVNATYVDNFDLLKQTYDHYVHYVLAKIFDKEKKEQGKHFRDEERKVLQTARERLREKRYKFAVNNNFPKQYLEIIKCVQAHSDDEFYPSKSVYIVKKLPFRSRSADIFFRRLNEVMKQSSLEEGRRDQSRRRIRVKDAPNTVFPKAPKGLPIDFYDAEWFNEKLPAQRQNLANIDAVAFLSNPNDSLRFKDPIEKLSNKRFAEERWDDATKPYNMDFLTPKEQDSDSDDEDGDSDYGESIDLEKTDGEDDDEEEEEEEEEEEDADDDVNMRGEADENFEEFDDPEADMKMEHYGKGSYLGGLNDEEWNTWQ</sequence>
<evidence type="ECO:0000313" key="3">
    <source>
        <dbReference type="Proteomes" id="UP000325313"/>
    </source>
</evidence>
<protein>
    <submittedName>
        <fullName evidence="2">Uncharacterized protein</fullName>
    </submittedName>
</protein>
<dbReference type="EMBL" id="VDEP01000372">
    <property type="protein sequence ID" value="KAA1095442.1"/>
    <property type="molecule type" value="Genomic_DNA"/>
</dbReference>
<name>A0A5B0P3M0_PUCGR</name>
<proteinExistence type="predicted"/>
<evidence type="ECO:0000313" key="2">
    <source>
        <dbReference type="EMBL" id="KAA1095442.1"/>
    </source>
</evidence>
<feature type="region of interest" description="Disordered" evidence="1">
    <location>
        <begin position="35"/>
        <end position="120"/>
    </location>
</feature>
<comment type="caution">
    <text evidence="2">The sequence shown here is derived from an EMBL/GenBank/DDBJ whole genome shotgun (WGS) entry which is preliminary data.</text>
</comment>
<dbReference type="Proteomes" id="UP000325313">
    <property type="component" value="Unassembled WGS sequence"/>
</dbReference>
<accession>A0A5B0P3M0</accession>
<reference evidence="2 3" key="1">
    <citation type="submission" date="2019-05" db="EMBL/GenBank/DDBJ databases">
        <title>Emergence of the Ug99 lineage of the wheat stem rust pathogen through somatic hybridization.</title>
        <authorList>
            <person name="Li F."/>
            <person name="Upadhyaya N.M."/>
            <person name="Sperschneider J."/>
            <person name="Matny O."/>
            <person name="Nguyen-Phuc H."/>
            <person name="Mago R."/>
            <person name="Raley C."/>
            <person name="Miller M.E."/>
            <person name="Silverstein K.A.T."/>
            <person name="Henningsen E."/>
            <person name="Hirsch C.D."/>
            <person name="Visser B."/>
            <person name="Pretorius Z.A."/>
            <person name="Steffenson B.J."/>
            <person name="Schwessinger B."/>
            <person name="Dodds P.N."/>
            <person name="Figueroa M."/>
        </authorList>
    </citation>
    <scope>NUCLEOTIDE SEQUENCE [LARGE SCALE GENOMIC DNA]</scope>
    <source>
        <strain evidence="2 3">Ug99</strain>
    </source>
</reference>
<feature type="compositionally biased region" description="Low complexity" evidence="1">
    <location>
        <begin position="74"/>
        <end position="84"/>
    </location>
</feature>
<dbReference type="AlphaFoldDB" id="A0A5B0P3M0"/>
<feature type="region of interest" description="Disordered" evidence="1">
    <location>
        <begin position="478"/>
        <end position="577"/>
    </location>
</feature>
<organism evidence="2 3">
    <name type="scientific">Puccinia graminis f. sp. tritici</name>
    <dbReference type="NCBI Taxonomy" id="56615"/>
    <lineage>
        <taxon>Eukaryota</taxon>
        <taxon>Fungi</taxon>
        <taxon>Dikarya</taxon>
        <taxon>Basidiomycota</taxon>
        <taxon>Pucciniomycotina</taxon>
        <taxon>Pucciniomycetes</taxon>
        <taxon>Pucciniales</taxon>
        <taxon>Pucciniaceae</taxon>
        <taxon>Puccinia</taxon>
    </lineage>
</organism>
<gene>
    <name evidence="2" type="ORF">PGTUg99_031436</name>
</gene>
<evidence type="ECO:0000256" key="1">
    <source>
        <dbReference type="SAM" id="MobiDB-lite"/>
    </source>
</evidence>
<feature type="compositionally biased region" description="Acidic residues" evidence="1">
    <location>
        <begin position="541"/>
        <end position="551"/>
    </location>
</feature>
<feature type="compositionally biased region" description="Low complexity" evidence="1">
    <location>
        <begin position="104"/>
        <end position="116"/>
    </location>
</feature>
<feature type="compositionally biased region" description="Low complexity" evidence="1">
    <location>
        <begin position="47"/>
        <end position="58"/>
    </location>
</feature>
<feature type="compositionally biased region" description="Basic residues" evidence="1">
    <location>
        <begin position="62"/>
        <end position="73"/>
    </location>
</feature>